<name>A0ABD3X9W6_SINWO</name>
<dbReference type="InterPro" id="IPR014710">
    <property type="entry name" value="RmlC-like_jellyroll"/>
</dbReference>
<evidence type="ECO:0000256" key="8">
    <source>
        <dbReference type="ARBA" id="ARBA00022964"/>
    </source>
</evidence>
<evidence type="ECO:0000256" key="13">
    <source>
        <dbReference type="ARBA" id="ARBA00030437"/>
    </source>
</evidence>
<evidence type="ECO:0000256" key="5">
    <source>
        <dbReference type="ARBA" id="ARBA00018757"/>
    </source>
</evidence>
<dbReference type="InterPro" id="IPR011051">
    <property type="entry name" value="RmlC_Cupin_sf"/>
</dbReference>
<proteinExistence type="inferred from homology"/>
<dbReference type="CDD" id="cd07000">
    <property type="entry name" value="cupin_HGO_N"/>
    <property type="match status" value="1"/>
</dbReference>
<dbReference type="AlphaFoldDB" id="A0ABD3X9W6"/>
<dbReference type="SUPFAM" id="SSF51182">
    <property type="entry name" value="RmlC-like cupins"/>
    <property type="match status" value="1"/>
</dbReference>
<keyword evidence="8" id="KW-0223">Dioxygenase</keyword>
<evidence type="ECO:0000256" key="10">
    <source>
        <dbReference type="ARBA" id="ARBA00023004"/>
    </source>
</evidence>
<dbReference type="GO" id="GO:0004411">
    <property type="term" value="F:homogentisate 1,2-dioxygenase activity"/>
    <property type="evidence" value="ECO:0007669"/>
    <property type="project" value="UniProtKB-EC"/>
</dbReference>
<dbReference type="Gene3D" id="2.60.120.10">
    <property type="entry name" value="Jelly Rolls"/>
    <property type="match status" value="1"/>
</dbReference>
<evidence type="ECO:0000313" key="20">
    <source>
        <dbReference type="EMBL" id="KAL3883049.1"/>
    </source>
</evidence>
<evidence type="ECO:0000256" key="2">
    <source>
        <dbReference type="ARBA" id="ARBA00004704"/>
    </source>
</evidence>
<organism evidence="20 21">
    <name type="scientific">Sinanodonta woodiana</name>
    <name type="common">Chinese pond mussel</name>
    <name type="synonym">Anodonta woodiana</name>
    <dbReference type="NCBI Taxonomy" id="1069815"/>
    <lineage>
        <taxon>Eukaryota</taxon>
        <taxon>Metazoa</taxon>
        <taxon>Spiralia</taxon>
        <taxon>Lophotrochozoa</taxon>
        <taxon>Mollusca</taxon>
        <taxon>Bivalvia</taxon>
        <taxon>Autobranchia</taxon>
        <taxon>Heteroconchia</taxon>
        <taxon>Palaeoheterodonta</taxon>
        <taxon>Unionida</taxon>
        <taxon>Unionoidea</taxon>
        <taxon>Unionidae</taxon>
        <taxon>Unioninae</taxon>
        <taxon>Sinanodonta</taxon>
    </lineage>
</organism>
<feature type="domain" description="Homogentisate 1,2-dioxygenase C-terminal" evidence="17">
    <location>
        <begin position="279"/>
        <end position="431"/>
    </location>
</feature>
<evidence type="ECO:0000256" key="11">
    <source>
        <dbReference type="ARBA" id="ARBA00023232"/>
    </source>
</evidence>
<dbReference type="PANTHER" id="PTHR11056">
    <property type="entry name" value="HOMOGENTISATE 1,2-DIOXYGENASE"/>
    <property type="match status" value="1"/>
</dbReference>
<dbReference type="Pfam" id="PF04209">
    <property type="entry name" value="HgmA_C"/>
    <property type="match status" value="1"/>
</dbReference>
<comment type="similarity">
    <text evidence="3">Belongs to the homogentisate dioxygenase family.</text>
</comment>
<evidence type="ECO:0000259" key="18">
    <source>
        <dbReference type="Pfam" id="PF13842"/>
    </source>
</evidence>
<dbReference type="InterPro" id="IPR005708">
    <property type="entry name" value="Homogentis_dOase"/>
</dbReference>
<dbReference type="GO" id="GO:0006559">
    <property type="term" value="P:L-phenylalanine catabolic process"/>
    <property type="evidence" value="ECO:0007669"/>
    <property type="project" value="UniProtKB-KW"/>
</dbReference>
<dbReference type="Proteomes" id="UP001634394">
    <property type="component" value="Unassembled WGS sequence"/>
</dbReference>
<keyword evidence="21" id="KW-1185">Reference proteome</keyword>
<protein>
    <recommendedName>
        <fullName evidence="5">Homogentisate 1,2-dioxygenase</fullName>
        <ecNumber evidence="4">1.13.11.5</ecNumber>
    </recommendedName>
    <alternativeName>
        <fullName evidence="12">Homogentisate oxygenase</fullName>
    </alternativeName>
    <alternativeName>
        <fullName evidence="13">Homogentisic acid oxidase</fullName>
    </alternativeName>
    <alternativeName>
        <fullName evidence="14">Homogentisicase</fullName>
    </alternativeName>
</protein>
<dbReference type="FunFam" id="2.60.120.10:FF:000026">
    <property type="entry name" value="Homogentisate 1,2-dioxygenase"/>
    <property type="match status" value="1"/>
</dbReference>
<evidence type="ECO:0000256" key="16">
    <source>
        <dbReference type="PIRSR" id="PIRSR605708-2"/>
    </source>
</evidence>
<dbReference type="InterPro" id="IPR032718">
    <property type="entry name" value="PGBD4_Znf_C"/>
</dbReference>
<dbReference type="Pfam" id="PF13842">
    <property type="entry name" value="zf-Tnp_2"/>
    <property type="match status" value="1"/>
</dbReference>
<evidence type="ECO:0000256" key="1">
    <source>
        <dbReference type="ARBA" id="ARBA00001962"/>
    </source>
</evidence>
<sequence length="551" mass="62412">MEKELEYMCGFGNDFASEDPRCPESLPKGQNNPQKCPYGLYAEQLSGTAFTAPREANKRSWLYRIRPSVLHKPLKPTDKGFITDDWTSVEPNPNQLRWHPFDIPKKSEKKVDFVEGLHTICGAGDTRSRNGLSIYIYVCNSSMDNKCLYNSDGDFLIVPQKGTLMVTTEFGKMSVEPQEICVIQQGMRFSVDISEESRGYVLEVYSGHFTLPYLGPIGANGLANPRDFLTPKAWYEDLTVEYTVIAKFQGHLFRAIQDHSPFDVVAWHGNYAPFKYDLRKFMAINTVTFDHPDPSIFTVLTCQSTKPGVAVADFVIFPPRWGVAEHTFRPPYYHRNCMSEFMGLITGTYEAKEEGFRPGGATLHSIMTPHGPDADCFEKASNADLKPGRVADGTLAFMFESSFSMTVTKWGNETKVDDQYYMCWQPLKKHFPGGSTTQEDSEHMVKSLVQEAGDVSEPARRGRNFAGDQPERLFGRHFPEFIPATPGAKRAHPARDCVACNKRKKDREGFRRKQTTFRCETCQVALCVPECFRLFHTHVIYKQGSTSDELE</sequence>
<feature type="binding site" evidence="16">
    <location>
        <position position="370"/>
    </location>
    <ligand>
        <name>homogentisate</name>
        <dbReference type="ChEBI" id="CHEBI:16169"/>
    </ligand>
</feature>
<dbReference type="InterPro" id="IPR046451">
    <property type="entry name" value="HgmA_C"/>
</dbReference>
<keyword evidence="7" id="KW-0828">Tyrosine catabolism</keyword>
<evidence type="ECO:0000256" key="14">
    <source>
        <dbReference type="ARBA" id="ARBA00033225"/>
    </source>
</evidence>
<accession>A0ABD3X9W6</accession>
<gene>
    <name evidence="20" type="ORF">ACJMK2_029342</name>
</gene>
<evidence type="ECO:0000256" key="9">
    <source>
        <dbReference type="ARBA" id="ARBA00023002"/>
    </source>
</evidence>
<keyword evidence="6 16" id="KW-0479">Metal-binding</keyword>
<evidence type="ECO:0000256" key="4">
    <source>
        <dbReference type="ARBA" id="ARBA00013127"/>
    </source>
</evidence>
<keyword evidence="10 16" id="KW-0408">Iron</keyword>
<feature type="active site" description="Proton acceptor" evidence="15">
    <location>
        <position position="291"/>
    </location>
</feature>
<dbReference type="PANTHER" id="PTHR11056:SF0">
    <property type="entry name" value="HOMOGENTISATE 1,2-DIOXYGENASE"/>
    <property type="match status" value="1"/>
</dbReference>
<keyword evidence="9" id="KW-0560">Oxidoreductase</keyword>
<evidence type="ECO:0000256" key="6">
    <source>
        <dbReference type="ARBA" id="ARBA00022723"/>
    </source>
</evidence>
<evidence type="ECO:0000256" key="12">
    <source>
        <dbReference type="ARBA" id="ARBA00030235"/>
    </source>
</evidence>
<evidence type="ECO:0000259" key="19">
    <source>
        <dbReference type="Pfam" id="PF20510"/>
    </source>
</evidence>
<evidence type="ECO:0000259" key="17">
    <source>
        <dbReference type="Pfam" id="PF04209"/>
    </source>
</evidence>
<dbReference type="EC" id="1.13.11.5" evidence="4"/>
<keyword evidence="11" id="KW-0585">Phenylalanine catabolism</keyword>
<feature type="binding site" evidence="16">
    <location>
        <position position="370"/>
    </location>
    <ligand>
        <name>Fe cation</name>
        <dbReference type="ChEBI" id="CHEBI:24875"/>
    </ligand>
</feature>
<evidence type="ECO:0000256" key="15">
    <source>
        <dbReference type="PIRSR" id="PIRSR605708-1"/>
    </source>
</evidence>
<comment type="pathway">
    <text evidence="2">Amino-acid degradation; L-phenylalanine degradation; acetoacetate and fumarate from L-phenylalanine: step 4/6.</text>
</comment>
<comment type="caution">
    <text evidence="20">The sequence shown here is derived from an EMBL/GenBank/DDBJ whole genome shotgun (WGS) entry which is preliminary data.</text>
</comment>
<dbReference type="GO" id="GO:0046872">
    <property type="term" value="F:metal ion binding"/>
    <property type="evidence" value="ECO:0007669"/>
    <property type="project" value="UniProtKB-KW"/>
</dbReference>
<dbReference type="NCBIfam" id="TIGR01015">
    <property type="entry name" value="hmgA"/>
    <property type="match status" value="1"/>
</dbReference>
<feature type="domain" description="Homogentisate 1,2-dioxygenase N-terminal" evidence="19">
    <location>
        <begin position="6"/>
        <end position="278"/>
    </location>
</feature>
<feature type="binding site" evidence="16">
    <location>
        <position position="334"/>
    </location>
    <ligand>
        <name>Fe cation</name>
        <dbReference type="ChEBI" id="CHEBI:24875"/>
    </ligand>
</feature>
<evidence type="ECO:0000313" key="21">
    <source>
        <dbReference type="Proteomes" id="UP001634394"/>
    </source>
</evidence>
<comment type="cofactor">
    <cofactor evidence="1 16">
        <name>Fe cation</name>
        <dbReference type="ChEBI" id="CHEBI:24875"/>
    </cofactor>
</comment>
<evidence type="ECO:0000256" key="7">
    <source>
        <dbReference type="ARBA" id="ARBA00022878"/>
    </source>
</evidence>
<feature type="domain" description="PiggyBac transposable element-derived protein 4 C-terminal zinc-finger" evidence="18">
    <location>
        <begin position="495"/>
        <end position="536"/>
    </location>
</feature>
<dbReference type="Pfam" id="PF20510">
    <property type="entry name" value="HgmA_N"/>
    <property type="match status" value="1"/>
</dbReference>
<dbReference type="EMBL" id="JBJQND010000003">
    <property type="protein sequence ID" value="KAL3883049.1"/>
    <property type="molecule type" value="Genomic_DNA"/>
</dbReference>
<reference evidence="20 21" key="1">
    <citation type="submission" date="2024-11" db="EMBL/GenBank/DDBJ databases">
        <title>Chromosome-level genome assembly of the freshwater bivalve Anodonta woodiana.</title>
        <authorList>
            <person name="Chen X."/>
        </authorList>
    </citation>
    <scope>NUCLEOTIDE SEQUENCE [LARGE SCALE GENOMIC DNA]</scope>
    <source>
        <strain evidence="20">MN2024</strain>
        <tissue evidence="20">Gills</tissue>
    </source>
</reference>
<feature type="binding site" evidence="16">
    <location>
        <position position="349"/>
    </location>
    <ligand>
        <name>homogentisate</name>
        <dbReference type="ChEBI" id="CHEBI:16169"/>
    </ligand>
</feature>
<dbReference type="GO" id="GO:0006572">
    <property type="term" value="P:L-tyrosine catabolic process"/>
    <property type="evidence" value="ECO:0007669"/>
    <property type="project" value="UniProtKB-KW"/>
</dbReference>
<evidence type="ECO:0000256" key="3">
    <source>
        <dbReference type="ARBA" id="ARBA00007757"/>
    </source>
</evidence>
<feature type="binding site" evidence="16">
    <location>
        <position position="340"/>
    </location>
    <ligand>
        <name>Fe cation</name>
        <dbReference type="ChEBI" id="CHEBI:24875"/>
    </ligand>
</feature>
<dbReference type="InterPro" id="IPR046452">
    <property type="entry name" value="HgmA_N"/>
</dbReference>